<feature type="compositionally biased region" description="Polar residues" evidence="11">
    <location>
        <begin position="1854"/>
        <end position="1872"/>
    </location>
</feature>
<dbReference type="GO" id="GO:0070973">
    <property type="term" value="P:protein localization to endoplasmic reticulum exit site"/>
    <property type="evidence" value="ECO:0007669"/>
    <property type="project" value="TreeGrafter"/>
</dbReference>
<feature type="domain" description="Sec16 N-terminal" evidence="14">
    <location>
        <begin position="217"/>
        <end position="393"/>
    </location>
</feature>
<evidence type="ECO:0000256" key="8">
    <source>
        <dbReference type="ARBA" id="ARBA00023136"/>
    </source>
</evidence>
<feature type="compositionally biased region" description="Polar residues" evidence="11">
    <location>
        <begin position="907"/>
        <end position="922"/>
    </location>
</feature>
<dbReference type="Gene3D" id="1.25.40.1030">
    <property type="match status" value="1"/>
</dbReference>
<gene>
    <name evidence="16" type="primary">20348357</name>
    <name evidence="15" type="ORF">GGTG_07899</name>
</gene>
<organism evidence="15">
    <name type="scientific">Gaeumannomyces tritici (strain R3-111a-1)</name>
    <name type="common">Wheat and barley take-all root rot fungus</name>
    <name type="synonym">Gaeumannomyces graminis var. tritici</name>
    <dbReference type="NCBI Taxonomy" id="644352"/>
    <lineage>
        <taxon>Eukaryota</taxon>
        <taxon>Fungi</taxon>
        <taxon>Dikarya</taxon>
        <taxon>Ascomycota</taxon>
        <taxon>Pezizomycotina</taxon>
        <taxon>Sordariomycetes</taxon>
        <taxon>Sordariomycetidae</taxon>
        <taxon>Magnaporthales</taxon>
        <taxon>Magnaporthaceae</taxon>
        <taxon>Gaeumannomyces</taxon>
    </lineage>
</organism>
<evidence type="ECO:0000256" key="4">
    <source>
        <dbReference type="ARBA" id="ARBA00022824"/>
    </source>
</evidence>
<proteinExistence type="inferred from homology"/>
<comment type="function">
    <text evidence="9 10">Involved in the initiation of assembly of the COPII coat required for the formation of transport vesicles from the endoplasmic reticulum (ER) and the selection of cargo molecules. Also involved in autophagy.</text>
</comment>
<dbReference type="InterPro" id="IPR024298">
    <property type="entry name" value="Sec16_Sec23-bd"/>
</dbReference>
<feature type="domain" description="Sec16 Sec23-binding" evidence="12">
    <location>
        <begin position="1138"/>
        <end position="1439"/>
    </location>
</feature>
<reference evidence="15" key="2">
    <citation type="submission" date="2010-07" db="EMBL/GenBank/DDBJ databases">
        <authorList>
            <consortium name="The Broad Institute Genome Sequencing Platform"/>
            <consortium name="Broad Institute Genome Sequencing Center for Infectious Disease"/>
            <person name="Ma L.-J."/>
            <person name="Dead R."/>
            <person name="Young S."/>
            <person name="Zeng Q."/>
            <person name="Koehrsen M."/>
            <person name="Alvarado L."/>
            <person name="Berlin A."/>
            <person name="Chapman S.B."/>
            <person name="Chen Z."/>
            <person name="Freedman E."/>
            <person name="Gellesch M."/>
            <person name="Goldberg J."/>
            <person name="Griggs A."/>
            <person name="Gujja S."/>
            <person name="Heilman E.R."/>
            <person name="Heiman D."/>
            <person name="Hepburn T."/>
            <person name="Howarth C."/>
            <person name="Jen D."/>
            <person name="Larson L."/>
            <person name="Mehta T."/>
            <person name="Neiman D."/>
            <person name="Pearson M."/>
            <person name="Roberts A."/>
            <person name="Saif S."/>
            <person name="Shea T."/>
            <person name="Shenoy N."/>
            <person name="Sisk P."/>
            <person name="Stolte C."/>
            <person name="Sykes S."/>
            <person name="Walk T."/>
            <person name="White J."/>
            <person name="Yandava C."/>
            <person name="Haas B."/>
            <person name="Nusbaum C."/>
            <person name="Birren B."/>
        </authorList>
    </citation>
    <scope>NUCLEOTIDE SEQUENCE</scope>
    <source>
        <strain evidence="15">R3-111a-1</strain>
    </source>
</reference>
<feature type="compositionally biased region" description="Low complexity" evidence="11">
    <location>
        <begin position="12"/>
        <end position="30"/>
    </location>
</feature>
<dbReference type="PANTHER" id="PTHR13402">
    <property type="entry name" value="RGPR-RELATED"/>
    <property type="match status" value="1"/>
</dbReference>
<evidence type="ECO:0000256" key="1">
    <source>
        <dbReference type="ARBA" id="ARBA00004397"/>
    </source>
</evidence>
<feature type="compositionally biased region" description="Pro residues" evidence="11">
    <location>
        <begin position="626"/>
        <end position="644"/>
    </location>
</feature>
<dbReference type="HOGENOM" id="CLU_001147_0_0_1"/>
<evidence type="ECO:0000256" key="7">
    <source>
        <dbReference type="ARBA" id="ARBA00023006"/>
    </source>
</evidence>
<feature type="region of interest" description="Disordered" evidence="11">
    <location>
        <begin position="1520"/>
        <end position="1783"/>
    </location>
</feature>
<feature type="compositionally biased region" description="Polar residues" evidence="11">
    <location>
        <begin position="1555"/>
        <end position="1579"/>
    </location>
</feature>
<accession>J3P308</accession>
<dbReference type="FunCoup" id="J3P308">
    <property type="interactions" value="96"/>
</dbReference>
<feature type="compositionally biased region" description="Acidic residues" evidence="11">
    <location>
        <begin position="309"/>
        <end position="321"/>
    </location>
</feature>
<dbReference type="InterPro" id="IPR024468">
    <property type="entry name" value="Sec16_N"/>
</dbReference>
<feature type="compositionally biased region" description="Gly residues" evidence="11">
    <location>
        <begin position="1449"/>
        <end position="1463"/>
    </location>
</feature>
<dbReference type="GO" id="GO:0006914">
    <property type="term" value="P:autophagy"/>
    <property type="evidence" value="ECO:0007669"/>
    <property type="project" value="UniProtKB-KW"/>
</dbReference>
<feature type="compositionally biased region" description="Low complexity" evidence="11">
    <location>
        <begin position="1815"/>
        <end position="1825"/>
    </location>
</feature>
<keyword evidence="5 10" id="KW-0931">ER-Golgi transport</keyword>
<keyword evidence="17" id="KW-1185">Reference proteome</keyword>
<feature type="region of interest" description="Disordered" evidence="11">
    <location>
        <begin position="1815"/>
        <end position="1936"/>
    </location>
</feature>
<comment type="similarity">
    <text evidence="2 10">Belongs to the SEC16 family.</text>
</comment>
<dbReference type="eggNOG" id="KOG1913">
    <property type="taxonomic scope" value="Eukaryota"/>
</dbReference>
<feature type="region of interest" description="Disordered" evidence="11">
    <location>
        <begin position="1"/>
        <end position="77"/>
    </location>
</feature>
<reference evidence="16" key="5">
    <citation type="submission" date="2018-04" db="UniProtKB">
        <authorList>
            <consortium name="EnsemblFungi"/>
        </authorList>
    </citation>
    <scope>IDENTIFICATION</scope>
    <source>
        <strain evidence="16">R3-111a-1</strain>
    </source>
</reference>
<dbReference type="FunFam" id="1.25.40.1030:FF:000008">
    <property type="entry name" value="Protein transport protein sec16"/>
    <property type="match status" value="1"/>
</dbReference>
<evidence type="ECO:0000256" key="6">
    <source>
        <dbReference type="ARBA" id="ARBA00022927"/>
    </source>
</evidence>
<feature type="compositionally biased region" description="Acidic residues" evidence="11">
    <location>
        <begin position="379"/>
        <end position="388"/>
    </location>
</feature>
<dbReference type="InterPro" id="IPR024340">
    <property type="entry name" value="Sec16_CCD"/>
</dbReference>
<feature type="compositionally biased region" description="Basic and acidic residues" evidence="11">
    <location>
        <begin position="1735"/>
        <end position="1764"/>
    </location>
</feature>
<feature type="compositionally biased region" description="Low complexity" evidence="11">
    <location>
        <begin position="422"/>
        <end position="440"/>
    </location>
</feature>
<feature type="region of interest" description="Disordered" evidence="11">
    <location>
        <begin position="737"/>
        <end position="922"/>
    </location>
</feature>
<feature type="region of interest" description="Disordered" evidence="11">
    <location>
        <begin position="1439"/>
        <end position="1481"/>
    </location>
</feature>
<comment type="subcellular location">
    <subcellularLocation>
        <location evidence="1">Endoplasmic reticulum membrane</location>
        <topology evidence="1">Peripheral membrane protein</topology>
        <orientation evidence="1">Cytoplasmic side</orientation>
    </subcellularLocation>
</comment>
<keyword evidence="4 10" id="KW-0256">Endoplasmic reticulum</keyword>
<feature type="domain" description="Sec16 central conserved" evidence="13">
    <location>
        <begin position="959"/>
        <end position="1077"/>
    </location>
</feature>
<evidence type="ECO:0000256" key="10">
    <source>
        <dbReference type="RuleBase" id="RU364101"/>
    </source>
</evidence>
<feature type="compositionally biased region" description="Basic and acidic residues" evidence="11">
    <location>
        <begin position="1704"/>
        <end position="1715"/>
    </location>
</feature>
<evidence type="ECO:0000313" key="15">
    <source>
        <dbReference type="EMBL" id="EJT74050.1"/>
    </source>
</evidence>
<dbReference type="CDD" id="cd09233">
    <property type="entry name" value="ACE1-Sec16-like"/>
    <property type="match status" value="1"/>
</dbReference>
<dbReference type="PANTHER" id="PTHR13402:SF6">
    <property type="entry name" value="SECRETORY 16, ISOFORM I"/>
    <property type="match status" value="1"/>
</dbReference>
<feature type="region of interest" description="Disordered" evidence="11">
    <location>
        <begin position="235"/>
        <end position="462"/>
    </location>
</feature>
<dbReference type="GO" id="GO:0070971">
    <property type="term" value="C:endoplasmic reticulum exit site"/>
    <property type="evidence" value="ECO:0007669"/>
    <property type="project" value="UniProtKB-ARBA"/>
</dbReference>
<reference evidence="16" key="4">
    <citation type="journal article" date="2015" name="G3 (Bethesda)">
        <title>Genome sequences of three phytopathogenic species of the Magnaporthaceae family of fungi.</title>
        <authorList>
            <person name="Okagaki L.H."/>
            <person name="Nunes C.C."/>
            <person name="Sailsbery J."/>
            <person name="Clay B."/>
            <person name="Brown D."/>
            <person name="John T."/>
            <person name="Oh Y."/>
            <person name="Young N."/>
            <person name="Fitzgerald M."/>
            <person name="Haas B.J."/>
            <person name="Zeng Q."/>
            <person name="Young S."/>
            <person name="Adiconis X."/>
            <person name="Fan L."/>
            <person name="Levin J.Z."/>
            <person name="Mitchell T.K."/>
            <person name="Okubara P.A."/>
            <person name="Farman M.L."/>
            <person name="Kohn L.M."/>
            <person name="Birren B."/>
            <person name="Ma L.-J."/>
            <person name="Dean R.A."/>
        </authorList>
    </citation>
    <scope>NUCLEOTIDE SEQUENCE</scope>
    <source>
        <strain evidence="16">R3-111a-1</strain>
    </source>
</reference>
<dbReference type="GO" id="GO:0015031">
    <property type="term" value="P:protein transport"/>
    <property type="evidence" value="ECO:0007669"/>
    <property type="project" value="UniProtKB-KW"/>
</dbReference>
<dbReference type="STRING" id="644352.J3P308"/>
<evidence type="ECO:0000256" key="9">
    <source>
        <dbReference type="ARBA" id="ARBA00024687"/>
    </source>
</evidence>
<feature type="compositionally biased region" description="Basic and acidic residues" evidence="11">
    <location>
        <begin position="753"/>
        <end position="767"/>
    </location>
</feature>
<dbReference type="GeneID" id="20348357"/>
<dbReference type="Pfam" id="PF12935">
    <property type="entry name" value="Sec16_N"/>
    <property type="match status" value="1"/>
</dbReference>
<feature type="compositionally biased region" description="Pro residues" evidence="11">
    <location>
        <begin position="546"/>
        <end position="580"/>
    </location>
</feature>
<evidence type="ECO:0000256" key="2">
    <source>
        <dbReference type="ARBA" id="ARBA00005927"/>
    </source>
</evidence>
<dbReference type="GO" id="GO:0005789">
    <property type="term" value="C:endoplasmic reticulum membrane"/>
    <property type="evidence" value="ECO:0007669"/>
    <property type="project" value="UniProtKB-SubCell"/>
</dbReference>
<feature type="compositionally biased region" description="Low complexity" evidence="11">
    <location>
        <begin position="453"/>
        <end position="462"/>
    </location>
</feature>
<dbReference type="GO" id="GO:0016192">
    <property type="term" value="P:vesicle-mediated transport"/>
    <property type="evidence" value="ECO:0007669"/>
    <property type="project" value="UniProtKB-KW"/>
</dbReference>
<dbReference type="EnsemblFungi" id="EJT74050">
    <property type="protein sequence ID" value="EJT74050"/>
    <property type="gene ID" value="GGTG_07899"/>
</dbReference>
<reference evidence="15" key="3">
    <citation type="submission" date="2010-09" db="EMBL/GenBank/DDBJ databases">
        <title>Annotation of Gaeumannomyces graminis var. tritici R3-111a-1.</title>
        <authorList>
            <consortium name="The Broad Institute Genome Sequencing Platform"/>
            <person name="Ma L.-J."/>
            <person name="Dead R."/>
            <person name="Young S.K."/>
            <person name="Zeng Q."/>
            <person name="Gargeya S."/>
            <person name="Fitzgerald M."/>
            <person name="Haas B."/>
            <person name="Abouelleil A."/>
            <person name="Alvarado L."/>
            <person name="Arachchi H.M."/>
            <person name="Berlin A."/>
            <person name="Brown A."/>
            <person name="Chapman S.B."/>
            <person name="Chen Z."/>
            <person name="Dunbar C."/>
            <person name="Freedman E."/>
            <person name="Gearin G."/>
            <person name="Gellesch M."/>
            <person name="Goldberg J."/>
            <person name="Griggs A."/>
            <person name="Gujja S."/>
            <person name="Heiman D."/>
            <person name="Howarth C."/>
            <person name="Larson L."/>
            <person name="Lui A."/>
            <person name="MacDonald P.J.P."/>
            <person name="Mehta T."/>
            <person name="Montmayeur A."/>
            <person name="Murphy C."/>
            <person name="Neiman D."/>
            <person name="Pearson M."/>
            <person name="Priest M."/>
            <person name="Roberts A."/>
            <person name="Saif S."/>
            <person name="Shea T."/>
            <person name="Shenoy N."/>
            <person name="Sisk P."/>
            <person name="Stolte C."/>
            <person name="Sykes S."/>
            <person name="Yandava C."/>
            <person name="Wortman J."/>
            <person name="Nusbaum C."/>
            <person name="Birren B."/>
        </authorList>
    </citation>
    <scope>NUCLEOTIDE SEQUENCE</scope>
    <source>
        <strain evidence="15">R3-111a-1</strain>
    </source>
</reference>
<reference evidence="17" key="1">
    <citation type="submission" date="2010-07" db="EMBL/GenBank/DDBJ databases">
        <title>The genome sequence of Gaeumannomyces graminis var. tritici strain R3-111a-1.</title>
        <authorList>
            <consortium name="The Broad Institute Genome Sequencing Platform"/>
            <person name="Ma L.-J."/>
            <person name="Dead R."/>
            <person name="Young S."/>
            <person name="Zeng Q."/>
            <person name="Koehrsen M."/>
            <person name="Alvarado L."/>
            <person name="Berlin A."/>
            <person name="Chapman S.B."/>
            <person name="Chen Z."/>
            <person name="Freedman E."/>
            <person name="Gellesch M."/>
            <person name="Goldberg J."/>
            <person name="Griggs A."/>
            <person name="Gujja S."/>
            <person name="Heilman E.R."/>
            <person name="Heiman D."/>
            <person name="Hepburn T."/>
            <person name="Howarth C."/>
            <person name="Jen D."/>
            <person name="Larson L."/>
            <person name="Mehta T."/>
            <person name="Neiman D."/>
            <person name="Pearson M."/>
            <person name="Roberts A."/>
            <person name="Saif S."/>
            <person name="Shea T."/>
            <person name="Shenoy N."/>
            <person name="Sisk P."/>
            <person name="Stolte C."/>
            <person name="Sykes S."/>
            <person name="Walk T."/>
            <person name="White J."/>
            <person name="Yandava C."/>
            <person name="Haas B."/>
            <person name="Nusbaum C."/>
            <person name="Birren B."/>
        </authorList>
    </citation>
    <scope>NUCLEOTIDE SEQUENCE [LARGE SCALE GENOMIC DNA]</scope>
    <source>
        <strain evidence="17">R3-111a-1</strain>
    </source>
</reference>
<dbReference type="GO" id="GO:0012507">
    <property type="term" value="C:ER to Golgi transport vesicle membrane"/>
    <property type="evidence" value="ECO:0007669"/>
    <property type="project" value="TreeGrafter"/>
</dbReference>
<keyword evidence="7 10" id="KW-0072">Autophagy</keyword>
<feature type="compositionally biased region" description="Basic residues" evidence="11">
    <location>
        <begin position="1919"/>
        <end position="1928"/>
    </location>
</feature>
<keyword evidence="3 10" id="KW-0813">Transport</keyword>
<evidence type="ECO:0000313" key="16">
    <source>
        <dbReference type="EnsemblFungi" id="EJT74050"/>
    </source>
</evidence>
<evidence type="ECO:0000256" key="3">
    <source>
        <dbReference type="ARBA" id="ARBA00022448"/>
    </source>
</evidence>
<evidence type="ECO:0000256" key="5">
    <source>
        <dbReference type="ARBA" id="ARBA00022892"/>
    </source>
</evidence>
<feature type="compositionally biased region" description="Polar residues" evidence="11">
    <location>
        <begin position="341"/>
        <end position="356"/>
    </location>
</feature>
<dbReference type="OrthoDB" id="8918678at2759"/>
<evidence type="ECO:0000259" key="13">
    <source>
        <dbReference type="Pfam" id="PF12932"/>
    </source>
</evidence>
<dbReference type="VEuPathDB" id="FungiDB:GGTG_07899"/>
<feature type="compositionally biased region" description="Polar residues" evidence="11">
    <location>
        <begin position="291"/>
        <end position="307"/>
    </location>
</feature>
<feature type="region of interest" description="Disordered" evidence="11">
    <location>
        <begin position="491"/>
        <end position="725"/>
    </location>
</feature>
<evidence type="ECO:0000313" key="17">
    <source>
        <dbReference type="Proteomes" id="UP000006039"/>
    </source>
</evidence>
<feature type="compositionally biased region" description="Low complexity" evidence="11">
    <location>
        <begin position="599"/>
        <end position="625"/>
    </location>
</feature>
<evidence type="ECO:0000259" key="14">
    <source>
        <dbReference type="Pfam" id="PF12935"/>
    </source>
</evidence>
<dbReference type="Pfam" id="PF12932">
    <property type="entry name" value="Sec16"/>
    <property type="match status" value="1"/>
</dbReference>
<name>J3P308_GAET3</name>
<evidence type="ECO:0000256" key="11">
    <source>
        <dbReference type="SAM" id="MobiDB-lite"/>
    </source>
</evidence>
<sequence length="1936" mass="202845">MPDAAPIHVSDETLSTTADADDASQPQQDDSVTADALEAPPVEATETNSVSAETPSESPAVATATELTNEDAAPLEIDVGFSPRVVANASMHKTKDSFARTVSQGINWDAEGDDTEWNLPRTEPDPFVKFMAPSERTNSFPVVPPMSHPSQQSLGRHLAITQTEELMAEVDREVSPVRSAAPYATDLAKEADNIGEYKIAGTASTQQYVGGEIAAAEVEASDERYEEGVPLISHQEEPQSARSEQASGPGFGSPFADAGAGEDDFFSRLGGFEGAKPDDSFTTPGLERKSTTQVMDSLSATTPTRSDTGLEDMLETAEEDDFWSKPAETSEVPAGPAAQESAATENATASQVATKSTEPEQKDEPANGDLADKWAAAFGDEDDGDFLLDDSTLPTEEVDPTAFLGDDDDGLLEDTEDMQQHSTAVPSAATPTATAPAPTVNGRYTPANITPAGSQQPSGSSQYVPAVAPFLAQSTTAPPAAAASFAPPVPTPMGYGAPPPRPDASKAASFVNQSKGGYTSPYDLPMDFKPPKKRASAQLMPRAASQPPPMAGPPQPLRSDNMPPPPVPGAPGQHAPPPPKQVSQRAGSNEGFFADLPVSSRARPASRSSPKSASSPQFGNTGAPPAGHPPGYGPTPTQGPPAPGPQANGHPPATSAPPGSGLIAPERVNPYAALQSDPGHLPAPHVPSAPTSRYSPAPGASASAPMPASNRYSPAPAGSRAPSSAYAPAQVVVAPPVLPHQPRTSSPLAHFEISSDRGRSANHDTAHPPRRSTSSIYEPQLNRVPSLPSTREIDETAPHSAMHSTSRPSSQGTTGLPGQGPPQASQTRGRTPPPLTMSHQQATLSPPKRTPSYVPHAAHQTLSPHGPDFVPPPRSHTQSPGALYGKNGITPSDPIPRPSSVHDLMSPRSTTSGHPSLPGTSHATAIAPAARPRGFSQSLNLVPPTDGREHDPLQRWKGAPLICWGVGGTIVTSFPKDVPRYGINQALPTILRSPGEVKIRNVKEIYPLEEQLAKFPGPLKGKSKKKETISWLSAGIEALEARLPQVSFQPQVSLDDKRTEERILLWKILRVFIEHDGTLEGAVAVESAVRDVLSPGLDPLSTQPATYGLDQGAIGFQGASTTQMTSDSVDSGVVEQIRCSLMVGDREKAVWDAADKRLWGHALLIANTVSTDLYKKVSQEFVRKEVNYPGHNNESLAVLYEVLSGNHEECVDELVPVHARAGLQLMGTGSGHGQSTDALAGLDKWRETLGLVLSNRSTNDVQALTSLGNLLAGYGRAEAAHICYIFARAASVFGGIDDPKSHFVLVGADHKRQTDHFAKETEALLLSEVYEYGLALAGGPKDVNCPHLSMYKLQHAMILAESGHGDKALQYCETLAHAITSQTRRSPYHHAGLEASVENLAQRLKQAPKEQSGSWISKPTVGKVSDSVWNRFNKFVAGDEGEGSENGSAAGGGIFAGVSGGGPTISRPPSPPGATGMEMFGGATQGGPMAYPPLGAAALMSPPATKAASRYAPGAALAPVATNPYEPQQGYPARGPPSASRSSGEYSRGSPEMPRQSSELQRPSYNPAYQPNSASSPSMGYTDPGVGLSSEAPSAGASSVGPQYGGYQPYMPDYSSNGSPYGAGHDNHVEKPASAGAEPDAYQGYQPPSYGYEPPSMGSAEPISASDKPESEAPTPNGGYEPPTFQPYSYEPPTFEPGPEAPQDDDKTPQSRDESGQSPADSVAPPVSTSRAGGKTKEEIDRENAEMFRKAAEEDAKRAEEEKAKKKSGGWFSGGWFGGGKKETLADQPKAIRAKLGEQNSFYFDPELKRWVNKAAGADAAATPAATPPPPRSGSPAVAPPGRASAPPPPRGSLTASASIPNLAAASQSHSSLMPGAPPMTRSVSNNSEPPFGPPRPLSSMSNASSIDDLLSAAGPRKPGAKKPRKSGRYVDVMAK</sequence>
<protein>
    <recommendedName>
        <fullName evidence="10">Protein transport protein sec16</fullName>
    </recommendedName>
</protein>
<feature type="compositionally biased region" description="Low complexity" evidence="11">
    <location>
        <begin position="695"/>
        <end position="725"/>
    </location>
</feature>
<feature type="compositionally biased region" description="Low complexity" evidence="11">
    <location>
        <begin position="1834"/>
        <end position="1845"/>
    </location>
</feature>
<feature type="compositionally biased region" description="Polar residues" evidence="11">
    <location>
        <begin position="45"/>
        <end position="57"/>
    </location>
</feature>
<dbReference type="Pfam" id="PF12931">
    <property type="entry name" value="TPR_Sec16"/>
    <property type="match status" value="1"/>
</dbReference>
<feature type="compositionally biased region" description="Pro residues" evidence="11">
    <location>
        <begin position="491"/>
        <end position="502"/>
    </location>
</feature>
<keyword evidence="6 10" id="KW-0653">Protein transport</keyword>
<dbReference type="RefSeq" id="XP_009223994.1">
    <property type="nucleotide sequence ID" value="XM_009225730.1"/>
</dbReference>
<dbReference type="GO" id="GO:0007030">
    <property type="term" value="P:Golgi organization"/>
    <property type="evidence" value="ECO:0007669"/>
    <property type="project" value="TreeGrafter"/>
</dbReference>
<feature type="compositionally biased region" description="Low complexity" evidence="11">
    <location>
        <begin position="1532"/>
        <end position="1544"/>
    </location>
</feature>
<dbReference type="Proteomes" id="UP000006039">
    <property type="component" value="Unassembled WGS sequence"/>
</dbReference>
<dbReference type="EMBL" id="GL385398">
    <property type="protein sequence ID" value="EJT74050.1"/>
    <property type="molecule type" value="Genomic_DNA"/>
</dbReference>
<feature type="compositionally biased region" description="Acidic residues" evidence="11">
    <location>
        <begin position="405"/>
        <end position="417"/>
    </location>
</feature>
<evidence type="ECO:0000259" key="12">
    <source>
        <dbReference type="Pfam" id="PF12931"/>
    </source>
</evidence>
<keyword evidence="8 10" id="KW-0472">Membrane</keyword>